<evidence type="ECO:0000256" key="1">
    <source>
        <dbReference type="SAM" id="MobiDB-lite"/>
    </source>
</evidence>
<dbReference type="EMBL" id="CAFBLP010000022">
    <property type="protein sequence ID" value="CAB4875619.1"/>
    <property type="molecule type" value="Genomic_DNA"/>
</dbReference>
<name>A0A6J7E520_9ZZZZ</name>
<proteinExistence type="predicted"/>
<protein>
    <submittedName>
        <fullName evidence="2">Unannotated protein</fullName>
    </submittedName>
</protein>
<evidence type="ECO:0000313" key="2">
    <source>
        <dbReference type="EMBL" id="CAB4875619.1"/>
    </source>
</evidence>
<feature type="region of interest" description="Disordered" evidence="1">
    <location>
        <begin position="110"/>
        <end position="131"/>
    </location>
</feature>
<gene>
    <name evidence="2" type="ORF">UFOPK3376_01107</name>
</gene>
<accession>A0A6J7E520</accession>
<dbReference type="AlphaFoldDB" id="A0A6J7E520"/>
<sequence length="227" mass="24981">MVVVGLRAGQSPSELGSGSTVVAVSRLCERPGCSAPAEVAYGMDPEQLLVWLEVVPEGRAPLRTGVVCRRHADAMVVPRGWTLDDRREARPRLFRVAADDATSEIRRIKRPVRKRHEGPHQEARQGEQQLSFGESDVDIADHDLVDTDLVDTDLVDTDLVEYDLVEDEPVVVADLRPSVPVDSDETQAMPWKPVFDDNDDLSGLLRADSPLLSRAFRGLNRDPKGAG</sequence>
<reference evidence="2" key="1">
    <citation type="submission" date="2020-05" db="EMBL/GenBank/DDBJ databases">
        <authorList>
            <person name="Chiriac C."/>
            <person name="Salcher M."/>
            <person name="Ghai R."/>
            <person name="Kavagutti S V."/>
        </authorList>
    </citation>
    <scope>NUCLEOTIDE SEQUENCE</scope>
</reference>
<organism evidence="2">
    <name type="scientific">freshwater metagenome</name>
    <dbReference type="NCBI Taxonomy" id="449393"/>
    <lineage>
        <taxon>unclassified sequences</taxon>
        <taxon>metagenomes</taxon>
        <taxon>ecological metagenomes</taxon>
    </lineage>
</organism>